<feature type="compositionally biased region" description="Basic residues" evidence="1">
    <location>
        <begin position="486"/>
        <end position="507"/>
    </location>
</feature>
<dbReference type="AlphaFoldDB" id="A0A6C0JT25"/>
<sequence>MGDRRFGRYLDGDFIKCDPMNRRGFPRMQNPYLQNAWCNKIVTPLSNRALLGRNPMMNSYSLNQPCQPFYKDPCYDPCMPRFRGVNPCYDPCDPCGPFGAGKYGVGGRYGNYGIARSTNPNFSGGGSSSSGQSLKDLLEDSEWNKFIVPFPNNEKSYLGEIHTTFKKYEDDIKKDQVTVDSDTAGDNLKCSAKIRIESTKKLQELEERKFHAVVGANNCSGLVSNTSYSPSVNSKYRGGNGGGYCDEYGNWVNYGGRGGLIDNFNQYLYCSGDYPNGSRDLLDMGDCRFVFDKILEEYSEDELRCFLGMRGVPFCDTMTKKQLENYIKYYKIGIPDCDFPCVDDPCNAFQNICYGDEYDKVLNEGFTSSELKKALHEYGVYGVGEKGKKELIEMVRRNNILLTPKRSHHGSRRGSRRSSRRGSRRSSRRRSKRSGKRPSPSELNRLIGMFGNRAYSRKRSGYRTSRAKSRRKRSSPKNSRNSTMMKRNRGRGGSKKKYSKKRYSKKG</sequence>
<reference evidence="2" key="1">
    <citation type="journal article" date="2020" name="Nature">
        <title>Giant virus diversity and host interactions through global metagenomics.</title>
        <authorList>
            <person name="Schulz F."/>
            <person name="Roux S."/>
            <person name="Paez-Espino D."/>
            <person name="Jungbluth S."/>
            <person name="Walsh D.A."/>
            <person name="Denef V.J."/>
            <person name="McMahon K.D."/>
            <person name="Konstantinidis K.T."/>
            <person name="Eloe-Fadrosh E.A."/>
            <person name="Kyrpides N.C."/>
            <person name="Woyke T."/>
        </authorList>
    </citation>
    <scope>NUCLEOTIDE SEQUENCE</scope>
    <source>
        <strain evidence="2">GVMAG-S-1041349-163</strain>
    </source>
</reference>
<name>A0A6C0JT25_9ZZZZ</name>
<evidence type="ECO:0000256" key="1">
    <source>
        <dbReference type="SAM" id="MobiDB-lite"/>
    </source>
</evidence>
<dbReference type="EMBL" id="MN740689">
    <property type="protein sequence ID" value="QHU07850.1"/>
    <property type="molecule type" value="Genomic_DNA"/>
</dbReference>
<protein>
    <submittedName>
        <fullName evidence="2">Uncharacterized protein</fullName>
    </submittedName>
</protein>
<organism evidence="2">
    <name type="scientific">viral metagenome</name>
    <dbReference type="NCBI Taxonomy" id="1070528"/>
    <lineage>
        <taxon>unclassified sequences</taxon>
        <taxon>metagenomes</taxon>
        <taxon>organismal metagenomes</taxon>
    </lineage>
</organism>
<feature type="compositionally biased region" description="Basic residues" evidence="1">
    <location>
        <begin position="455"/>
        <end position="475"/>
    </location>
</feature>
<feature type="region of interest" description="Disordered" evidence="1">
    <location>
        <begin position="399"/>
        <end position="507"/>
    </location>
</feature>
<proteinExistence type="predicted"/>
<evidence type="ECO:0000313" key="2">
    <source>
        <dbReference type="EMBL" id="QHU07850.1"/>
    </source>
</evidence>
<accession>A0A6C0JT25</accession>
<feature type="compositionally biased region" description="Basic residues" evidence="1">
    <location>
        <begin position="405"/>
        <end position="436"/>
    </location>
</feature>